<dbReference type="EMBL" id="LGVV01000001">
    <property type="protein sequence ID" value="KNX43270.1"/>
    <property type="molecule type" value="Genomic_DNA"/>
</dbReference>
<keyword evidence="2" id="KW-1185">Reference proteome</keyword>
<dbReference type="Proteomes" id="UP000037046">
    <property type="component" value="Unassembled WGS sequence"/>
</dbReference>
<comment type="caution">
    <text evidence="1">The sequence shown here is derived from an EMBL/GenBank/DDBJ whole genome shotgun (WGS) entry which is preliminary data.</text>
</comment>
<organism evidence="1 2">
    <name type="scientific">Roseovarius tolerans</name>
    <dbReference type="NCBI Taxonomy" id="74031"/>
    <lineage>
        <taxon>Bacteria</taxon>
        <taxon>Pseudomonadati</taxon>
        <taxon>Pseudomonadota</taxon>
        <taxon>Alphaproteobacteria</taxon>
        <taxon>Rhodobacterales</taxon>
        <taxon>Roseobacteraceae</taxon>
        <taxon>Roseovarius</taxon>
    </lineage>
</organism>
<evidence type="ECO:0000313" key="1">
    <source>
        <dbReference type="EMBL" id="KNX43270.1"/>
    </source>
</evidence>
<reference evidence="2" key="1">
    <citation type="submission" date="2015-07" db="EMBL/GenBank/DDBJ databases">
        <title>Draft Genome Sequence of Roseovarius tolerans EL-164, a producer of N-Acylated Alanine Methyl Esters (NAMEs).</title>
        <authorList>
            <person name="Voget S."/>
            <person name="Bruns H."/>
            <person name="Wagner-Doebler I."/>
            <person name="Schulz S."/>
            <person name="Daniel R."/>
        </authorList>
    </citation>
    <scope>NUCLEOTIDE SEQUENCE [LARGE SCALE GENOMIC DNA]</scope>
    <source>
        <strain evidence="2">EL-164</strain>
    </source>
</reference>
<protein>
    <submittedName>
        <fullName evidence="1">Uncharacterized protein</fullName>
    </submittedName>
</protein>
<evidence type="ECO:0000313" key="2">
    <source>
        <dbReference type="Proteomes" id="UP000037046"/>
    </source>
</evidence>
<dbReference type="AlphaFoldDB" id="A0A0L6CZX1"/>
<accession>A0A0L6CZX1</accession>
<proteinExistence type="predicted"/>
<sequence length="245" mass="27861">MYTISLLRSFPYVLNHKQQIAFSTLSHLLDHVLSQDYFQRKFMQEHSGKGDEELSITERNEMLASLWATVSTLYFIEKVCRCEPDMLGFAYEKSNLPNFVPSVSNLRNAKDHIAQRIENFANSQYLSPINGLVRWTFNPRVEGEEVVISLQIFTVDPMLKSFKIPTADGIDVNTKPFDHLALFAFGDCLQVSRAHEALQGFLQLLTEQLAFALKKAEADSATKKTELSEAEQRPFCVVGEGRFSI</sequence>
<gene>
    <name evidence="1" type="ORF">ROTO_00590</name>
</gene>
<name>A0A0L6CZX1_9RHOB</name>
<dbReference type="PATRIC" id="fig|74031.6.peg.59"/>